<dbReference type="InterPro" id="IPR000540">
    <property type="entry name" value="Flag_MotA_CS"/>
</dbReference>
<feature type="domain" description="MotA/TolQ/ExbB proton channel" evidence="14">
    <location>
        <begin position="118"/>
        <end position="222"/>
    </location>
</feature>
<protein>
    <submittedName>
        <fullName evidence="16">Flagellar motor protein MotA</fullName>
    </submittedName>
</protein>
<keyword evidence="5" id="KW-0145">Chemotaxis</keyword>
<evidence type="ECO:0000256" key="13">
    <source>
        <dbReference type="SAM" id="Phobius"/>
    </source>
</evidence>
<feature type="transmembrane region" description="Helical" evidence="13">
    <location>
        <begin position="188"/>
        <end position="210"/>
    </location>
</feature>
<keyword evidence="4" id="KW-1003">Cell membrane</keyword>
<evidence type="ECO:0000256" key="6">
    <source>
        <dbReference type="ARBA" id="ARBA00022519"/>
    </source>
</evidence>
<dbReference type="AlphaFoldDB" id="K7YYQ7"/>
<evidence type="ECO:0000256" key="3">
    <source>
        <dbReference type="ARBA" id="ARBA00022448"/>
    </source>
</evidence>
<dbReference type="PANTHER" id="PTHR30433:SF4">
    <property type="entry name" value="MOTILITY PROTEIN A"/>
    <property type="match status" value="1"/>
</dbReference>
<dbReference type="InterPro" id="IPR002898">
    <property type="entry name" value="MotA_ExbB_proton_chnl"/>
</dbReference>
<keyword evidence="11" id="KW-0406">Ion transport</keyword>
<accession>K7YYQ7</accession>
<reference evidence="16 17" key="1">
    <citation type="journal article" date="2012" name="BMC Genomics">
        <title>Genome analysis of a simultaneously predatory and prey-independent, novel Bdellovibrio bacteriovorus from the River Tiber, supports in silico predictions of both ancient and recent lateral gene transfer from diverse bacteria.</title>
        <authorList>
            <person name="Hobley L."/>
            <person name="Lerner T.R."/>
            <person name="Williams L.E."/>
            <person name="Lambert C."/>
            <person name="Till R."/>
            <person name="Milner D.S."/>
            <person name="Basford S.M."/>
            <person name="Capeness M.J."/>
            <person name="Fenton A.K."/>
            <person name="Atterbury R.J."/>
            <person name="Harris M.A."/>
            <person name="Sockett R.E."/>
        </authorList>
    </citation>
    <scope>NUCLEOTIDE SEQUENCE [LARGE SCALE GENOMIC DNA]</scope>
    <source>
        <strain evidence="16 17">Tiberius</strain>
    </source>
</reference>
<feature type="transmembrane region" description="Helical" evidence="13">
    <location>
        <begin position="20"/>
        <end position="38"/>
    </location>
</feature>
<evidence type="ECO:0000256" key="4">
    <source>
        <dbReference type="ARBA" id="ARBA00022475"/>
    </source>
</evidence>
<proteinExistence type="inferred from homology"/>
<dbReference type="Proteomes" id="UP000010074">
    <property type="component" value="Chromosome"/>
</dbReference>
<dbReference type="KEGG" id="bbat:Bdt_3178"/>
<comment type="similarity">
    <text evidence="2">Belongs to the MotA family.</text>
</comment>
<dbReference type="NCBIfam" id="TIGR03818">
    <property type="entry name" value="MotA1"/>
    <property type="match status" value="1"/>
</dbReference>
<feature type="domain" description="Motility protein A N-terminal" evidence="15">
    <location>
        <begin position="1"/>
        <end position="83"/>
    </location>
</feature>
<keyword evidence="9" id="KW-0375">Hydrogen ion transport</keyword>
<evidence type="ECO:0000256" key="10">
    <source>
        <dbReference type="ARBA" id="ARBA00022989"/>
    </source>
</evidence>
<evidence type="ECO:0000259" key="14">
    <source>
        <dbReference type="Pfam" id="PF01618"/>
    </source>
</evidence>
<evidence type="ECO:0000256" key="2">
    <source>
        <dbReference type="ARBA" id="ARBA00008038"/>
    </source>
</evidence>
<sequence>MVFGGFLIAGGNMSVIIKAAPLELMIIGGAALGAYIIANPMKVIKAGFKMAIKAMTAKGPQKQDYVELLQMMFQLFQAFRKEGPQGIEKHIEEPDKSDIFKAYPSFMHNHHAVHFLCDTMKITLSAEMSPYDVDDLLDADIKAIHHEEHMAVHAVQTVADGFPGLGIVAAVLGIVKTMAHLTDGVEKIGALVASALVGTMLGVFGAYGLIGPTATKMGADIDAEGRYLGCIKAAMVALQRGAPPIVCVEYARRSIMPEERPSFDEVDKATKEIKKAA</sequence>
<dbReference type="HOGENOM" id="CLU_068213_0_0_7"/>
<evidence type="ECO:0000313" key="17">
    <source>
        <dbReference type="Proteomes" id="UP000010074"/>
    </source>
</evidence>
<name>K7YYQ7_BDEBC</name>
<keyword evidence="8" id="KW-0283">Flagellar rotation</keyword>
<dbReference type="InterPro" id="IPR047055">
    <property type="entry name" value="MotA-like"/>
</dbReference>
<comment type="subcellular location">
    <subcellularLocation>
        <location evidence="1">Cell inner membrane</location>
        <topology evidence="1">Multi-pass membrane protein</topology>
    </subcellularLocation>
</comment>
<keyword evidence="7 13" id="KW-0812">Transmembrane</keyword>
<keyword evidence="6" id="KW-0997">Cell inner membrane</keyword>
<dbReference type="GO" id="GO:0071978">
    <property type="term" value="P:bacterial-type flagellum-dependent swarming motility"/>
    <property type="evidence" value="ECO:0007669"/>
    <property type="project" value="InterPro"/>
</dbReference>
<dbReference type="PANTHER" id="PTHR30433">
    <property type="entry name" value="CHEMOTAXIS PROTEIN MOTA"/>
    <property type="match status" value="1"/>
</dbReference>
<keyword evidence="16" id="KW-0282">Flagellum</keyword>
<dbReference type="InterPro" id="IPR022522">
    <property type="entry name" value="Flagellar_motor_stator_MotA"/>
</dbReference>
<dbReference type="InterPro" id="IPR046786">
    <property type="entry name" value="MotA_N"/>
</dbReference>
<keyword evidence="3" id="KW-0813">Transport</keyword>
<evidence type="ECO:0000256" key="8">
    <source>
        <dbReference type="ARBA" id="ARBA00022779"/>
    </source>
</evidence>
<dbReference type="Pfam" id="PF01618">
    <property type="entry name" value="MotA_ExbB"/>
    <property type="match status" value="1"/>
</dbReference>
<keyword evidence="10 13" id="KW-1133">Transmembrane helix</keyword>
<dbReference type="PATRIC" id="fig|1069642.3.peg.3144"/>
<evidence type="ECO:0000256" key="12">
    <source>
        <dbReference type="ARBA" id="ARBA00023136"/>
    </source>
</evidence>
<dbReference type="EMBL" id="CP002930">
    <property type="protein sequence ID" value="AFY02853.1"/>
    <property type="molecule type" value="Genomic_DNA"/>
</dbReference>
<evidence type="ECO:0000256" key="11">
    <source>
        <dbReference type="ARBA" id="ARBA00023065"/>
    </source>
</evidence>
<dbReference type="STRING" id="1069642.Bdt_3178"/>
<keyword evidence="12 13" id="KW-0472">Membrane</keyword>
<gene>
    <name evidence="16" type="primary">motA</name>
    <name evidence="16" type="ORF">Bdt_3178</name>
</gene>
<dbReference type="GO" id="GO:1902600">
    <property type="term" value="P:proton transmembrane transport"/>
    <property type="evidence" value="ECO:0007669"/>
    <property type="project" value="UniProtKB-KW"/>
</dbReference>
<evidence type="ECO:0000256" key="7">
    <source>
        <dbReference type="ARBA" id="ARBA00022692"/>
    </source>
</evidence>
<keyword evidence="16" id="KW-0966">Cell projection</keyword>
<evidence type="ECO:0000256" key="9">
    <source>
        <dbReference type="ARBA" id="ARBA00022781"/>
    </source>
</evidence>
<dbReference type="GO" id="GO:0006935">
    <property type="term" value="P:chemotaxis"/>
    <property type="evidence" value="ECO:0007669"/>
    <property type="project" value="UniProtKB-KW"/>
</dbReference>
<keyword evidence="16" id="KW-0969">Cilium</keyword>
<evidence type="ECO:0000259" key="15">
    <source>
        <dbReference type="Pfam" id="PF20560"/>
    </source>
</evidence>
<organism evidence="16 17">
    <name type="scientific">Bdellovibrio bacteriovorus str. Tiberius</name>
    <dbReference type="NCBI Taxonomy" id="1069642"/>
    <lineage>
        <taxon>Bacteria</taxon>
        <taxon>Pseudomonadati</taxon>
        <taxon>Bdellovibrionota</taxon>
        <taxon>Bdellovibrionia</taxon>
        <taxon>Bdellovibrionales</taxon>
        <taxon>Pseudobdellovibrionaceae</taxon>
        <taxon>Bdellovibrio</taxon>
    </lineage>
</organism>
<evidence type="ECO:0000256" key="1">
    <source>
        <dbReference type="ARBA" id="ARBA00004429"/>
    </source>
</evidence>
<evidence type="ECO:0000313" key="16">
    <source>
        <dbReference type="EMBL" id="AFY02853.1"/>
    </source>
</evidence>
<evidence type="ECO:0000256" key="5">
    <source>
        <dbReference type="ARBA" id="ARBA00022500"/>
    </source>
</evidence>
<dbReference type="PROSITE" id="PS01307">
    <property type="entry name" value="MOTA"/>
    <property type="match status" value="1"/>
</dbReference>
<dbReference type="Pfam" id="PF20560">
    <property type="entry name" value="MotA_N"/>
    <property type="match status" value="1"/>
</dbReference>
<feature type="transmembrane region" description="Helical" evidence="13">
    <location>
        <begin position="162"/>
        <end position="182"/>
    </location>
</feature>
<dbReference type="GO" id="GO:0005886">
    <property type="term" value="C:plasma membrane"/>
    <property type="evidence" value="ECO:0007669"/>
    <property type="project" value="UniProtKB-SubCell"/>
</dbReference>